<keyword evidence="3" id="KW-0808">Transferase</keyword>
<dbReference type="AlphaFoldDB" id="A0A484IAR4"/>
<dbReference type="Gene3D" id="3.40.50.150">
    <property type="entry name" value="Vaccinia Virus protein VP39"/>
    <property type="match status" value="1"/>
</dbReference>
<dbReference type="SUPFAM" id="SSF53335">
    <property type="entry name" value="S-adenosyl-L-methionine-dependent methyltransferases"/>
    <property type="match status" value="1"/>
</dbReference>
<keyword evidence="3" id="KW-0489">Methyltransferase</keyword>
<evidence type="ECO:0000259" key="1">
    <source>
        <dbReference type="Pfam" id="PF13847"/>
    </source>
</evidence>
<evidence type="ECO:0000259" key="2">
    <source>
        <dbReference type="Pfam" id="PF21320"/>
    </source>
</evidence>
<dbReference type="Proteomes" id="UP000294299">
    <property type="component" value="Chromosome NFRAN"/>
</dbReference>
<dbReference type="GeneID" id="39420436"/>
<dbReference type="CDD" id="cd02440">
    <property type="entry name" value="AdoMet_MTases"/>
    <property type="match status" value="1"/>
</dbReference>
<dbReference type="RefSeq" id="WP_134483215.1">
    <property type="nucleotide sequence ID" value="NZ_LR216287.1"/>
</dbReference>
<dbReference type="EC" id="2.1.1.164" evidence="3"/>
<organism evidence="3 4">
    <name type="scientific">Candidatus Nitrosocosmicus franklandianus</name>
    <dbReference type="NCBI Taxonomy" id="1798806"/>
    <lineage>
        <taxon>Archaea</taxon>
        <taxon>Nitrososphaerota</taxon>
        <taxon>Nitrososphaeria</taxon>
        <taxon>Nitrososphaerales</taxon>
        <taxon>Nitrososphaeraceae</taxon>
        <taxon>Candidatus Nitrosocosmicus</taxon>
    </lineage>
</organism>
<dbReference type="Pfam" id="PF13847">
    <property type="entry name" value="Methyltransf_31"/>
    <property type="match status" value="1"/>
</dbReference>
<dbReference type="GO" id="GO:0032259">
    <property type="term" value="P:methylation"/>
    <property type="evidence" value="ECO:0007669"/>
    <property type="project" value="UniProtKB-KW"/>
</dbReference>
<reference evidence="3 4" key="1">
    <citation type="submission" date="2019-02" db="EMBL/GenBank/DDBJ databases">
        <authorList>
            <person name="Lehtovirta-Morley E L."/>
        </authorList>
    </citation>
    <scope>NUCLEOTIDE SEQUENCE [LARGE SCALE GENOMIC DNA]</scope>
    <source>
        <strain evidence="3">NFRAN1</strain>
    </source>
</reference>
<keyword evidence="4" id="KW-1185">Reference proteome</keyword>
<dbReference type="EMBL" id="LR216287">
    <property type="protein sequence ID" value="VFJ13307.1"/>
    <property type="molecule type" value="Genomic_DNA"/>
</dbReference>
<dbReference type="InterPro" id="IPR025714">
    <property type="entry name" value="Methyltranfer_dom"/>
</dbReference>
<evidence type="ECO:0000313" key="4">
    <source>
        <dbReference type="Proteomes" id="UP000294299"/>
    </source>
</evidence>
<dbReference type="PANTHER" id="PTHR45128">
    <property type="entry name" value="METHYLTRANSFERASE TYPE 11"/>
    <property type="match status" value="1"/>
</dbReference>
<dbReference type="Pfam" id="PF21320">
    <property type="entry name" value="WHD_Rv2258c"/>
    <property type="match status" value="1"/>
</dbReference>
<dbReference type="SUPFAM" id="SSF46785">
    <property type="entry name" value="Winged helix' DNA-binding domain"/>
    <property type="match status" value="1"/>
</dbReference>
<gene>
    <name evidence="3" type="primary">rebM</name>
    <name evidence="3" type="ORF">NFRAN_0985</name>
</gene>
<accession>A0A484IAR4</accession>
<dbReference type="OrthoDB" id="1018at2157"/>
<dbReference type="GO" id="GO:0102082">
    <property type="term" value="F:demethylrebeccamycin--D-glucose O-methyltransferase activity"/>
    <property type="evidence" value="ECO:0007669"/>
    <property type="project" value="UniProtKB-EC"/>
</dbReference>
<proteinExistence type="predicted"/>
<name>A0A484IAR4_9ARCH</name>
<sequence length="347" mass="37928">MEDLAVSLSSVMVNVGDRLGLYEALASANKPLDSNELSRITGTSERCIREWLANQAAGGYVIYDKETKRYRFPQEHAMVLANENSPIYLLGGFQAASAYFKDVEKISTAFKTGKGLAWGEHDHDLFEGTERFFGPNYRANIISSWIPSLGNGKVEEKLRRGAIVADVGCGHGLSTIIMAKAYPNSKFVGFDNHGPSIDRARNLAQKEGLGEKRITFEIQSAKDYPLLAPDTKYDLITIYDALHDMDDPVGAAYHALKSLKENGTMMLVEPSANDNLEDNLNPLGRIMFAGSACACVLSSMANNGLALGAQAGQAKIAEVMEKAGFKKFQLTIQTQVNMVYEAKPVQD</sequence>
<evidence type="ECO:0000313" key="3">
    <source>
        <dbReference type="EMBL" id="VFJ13307.1"/>
    </source>
</evidence>
<dbReference type="InterPro" id="IPR053173">
    <property type="entry name" value="SAM-binding_MTase"/>
</dbReference>
<protein>
    <submittedName>
        <fullName evidence="3">Demethylrebeccamycin-D-glucose O-methyltransferase</fullName>
        <ecNumber evidence="3">2.1.1.164</ecNumber>
    </submittedName>
</protein>
<dbReference type="PANTHER" id="PTHR45128:SF2">
    <property type="entry name" value="METHYLTRANSFERASE DOMAIN-CONTAINING PROTEIN"/>
    <property type="match status" value="1"/>
</dbReference>
<dbReference type="InterPro" id="IPR029063">
    <property type="entry name" value="SAM-dependent_MTases_sf"/>
</dbReference>
<dbReference type="InterPro" id="IPR036390">
    <property type="entry name" value="WH_DNA-bd_sf"/>
</dbReference>
<feature type="domain" description="Methyltransferase" evidence="1">
    <location>
        <begin position="161"/>
        <end position="281"/>
    </location>
</feature>
<dbReference type="KEGG" id="nfn:NFRAN_0985"/>
<dbReference type="InterPro" id="IPR048711">
    <property type="entry name" value="WHD_Rv2258c"/>
</dbReference>
<feature type="domain" description="S-adenosylmethionine-dependent methyltransferase Rv2258c-like winged HTH" evidence="2">
    <location>
        <begin position="10"/>
        <end position="81"/>
    </location>
</feature>